<evidence type="ECO:0000313" key="2">
    <source>
        <dbReference type="Proteomes" id="UP000265955"/>
    </source>
</evidence>
<dbReference type="InterPro" id="IPR043129">
    <property type="entry name" value="ATPase_NBD"/>
</dbReference>
<dbReference type="AlphaFoldDB" id="A0A3A3FFN3"/>
<dbReference type="Proteomes" id="UP000265955">
    <property type="component" value="Unassembled WGS sequence"/>
</dbReference>
<accession>A0A3A3FFN3</accession>
<dbReference type="OrthoDB" id="1542at2"/>
<proteinExistence type="predicted"/>
<evidence type="ECO:0000313" key="1">
    <source>
        <dbReference type="EMBL" id="RJF92060.1"/>
    </source>
</evidence>
<protein>
    <submittedName>
        <fullName evidence="1">Ethanolamine utilization protein EutA</fullName>
    </submittedName>
</protein>
<dbReference type="SUPFAM" id="SSF53067">
    <property type="entry name" value="Actin-like ATPase domain"/>
    <property type="match status" value="1"/>
</dbReference>
<dbReference type="Gene3D" id="3.30.420.40">
    <property type="match status" value="1"/>
</dbReference>
<organism evidence="1 2">
    <name type="scientific">Noviherbaspirillum saxi</name>
    <dbReference type="NCBI Taxonomy" id="2320863"/>
    <lineage>
        <taxon>Bacteria</taxon>
        <taxon>Pseudomonadati</taxon>
        <taxon>Pseudomonadota</taxon>
        <taxon>Betaproteobacteria</taxon>
        <taxon>Burkholderiales</taxon>
        <taxon>Oxalobacteraceae</taxon>
        <taxon>Noviherbaspirillum</taxon>
    </lineage>
</organism>
<dbReference type="EMBL" id="QYUO01000003">
    <property type="protein sequence ID" value="RJF92060.1"/>
    <property type="molecule type" value="Genomic_DNA"/>
</dbReference>
<dbReference type="PANTHER" id="PTHR32432:SF13">
    <property type="entry name" value="ETHANOLAMINE AMMONIA-LYASE REACTIVASE EUTA"/>
    <property type="match status" value="1"/>
</dbReference>
<gene>
    <name evidence="1" type="primary">eutA</name>
    <name evidence="1" type="ORF">D3871_25735</name>
</gene>
<comment type="caution">
    <text evidence="1">The sequence shown here is derived from an EMBL/GenBank/DDBJ whole genome shotgun (WGS) entry which is preliminary data.</text>
</comment>
<dbReference type="PANTHER" id="PTHR32432">
    <property type="entry name" value="CELL DIVISION PROTEIN FTSA-RELATED"/>
    <property type="match status" value="1"/>
</dbReference>
<sequence length="471" mass="50666">MASKRINSVGIDVGTTTTQIIFSQLELLNTAAASEVPRYEFSRRDVTYLSPVIFTPVDFEGRIRSPELMDFIVSQYSAAGLAMSDVESGAIIVTGETSKAANARDTVMQLAERLGDFVVATAGPHLESVISGHGSGAAEYSRKHSARVLNIDIGGGTSNYALFEAGKLADTACLNIGGHLIETGDSGEVLRVHQPARMVLKDCFSALPERVTNEHVEVAVNRMAELIVEVVEGRISGLASLLLMTPPLNTHAALDAVFISGGVGECFYSDESAQQDYGDIGPRLAAALRRHPALRAMSVRRPSHTLRATVIGAGAHTLSLSGSTIWLDFAALPIRNVPVLHASDSATKAPEDLVHAWKANAQMQDIALDVECYALAIPLALPVTYRSVQLCAAALQLFMAECRNVSYPLIVISRQDFGMALGMELQPCMRQRELAVIDEVETREWDYIDIGKGLFGDTVVPLTVKSLAFPS</sequence>
<reference evidence="2" key="1">
    <citation type="submission" date="2018-09" db="EMBL/GenBank/DDBJ databases">
        <authorList>
            <person name="Zhu H."/>
        </authorList>
    </citation>
    <scope>NUCLEOTIDE SEQUENCE [LARGE SCALE GENOMIC DNA]</scope>
    <source>
        <strain evidence="2">K1R23-30</strain>
    </source>
</reference>
<dbReference type="RefSeq" id="WP_119771946.1">
    <property type="nucleotide sequence ID" value="NZ_QYUO01000003.1"/>
</dbReference>
<dbReference type="InterPro" id="IPR009377">
    <property type="entry name" value="EutA"/>
</dbReference>
<dbReference type="Pfam" id="PF06277">
    <property type="entry name" value="EutA"/>
    <property type="match status" value="1"/>
</dbReference>
<dbReference type="InterPro" id="IPR050696">
    <property type="entry name" value="FtsA/MreB"/>
</dbReference>
<keyword evidence="2" id="KW-1185">Reference proteome</keyword>
<name>A0A3A3FFN3_9BURK</name>
<dbReference type="PIRSF" id="PIRSF012293">
    <property type="entry name" value="EutA"/>
    <property type="match status" value="1"/>
</dbReference>